<accession>A0A4S2DP59</accession>
<dbReference type="SUPFAM" id="SSF55874">
    <property type="entry name" value="ATPase domain of HSP90 chaperone/DNA topoisomerase II/histidine kinase"/>
    <property type="match status" value="1"/>
</dbReference>
<evidence type="ECO:0000256" key="8">
    <source>
        <dbReference type="ARBA" id="ARBA00022989"/>
    </source>
</evidence>
<evidence type="ECO:0000256" key="11">
    <source>
        <dbReference type="SAM" id="Phobius"/>
    </source>
</evidence>
<evidence type="ECO:0000256" key="3">
    <source>
        <dbReference type="ARBA" id="ARBA00012438"/>
    </source>
</evidence>
<dbReference type="PROSITE" id="PS50885">
    <property type="entry name" value="HAMP"/>
    <property type="match status" value="1"/>
</dbReference>
<dbReference type="CDD" id="cd00082">
    <property type="entry name" value="HisKA"/>
    <property type="match status" value="1"/>
</dbReference>
<dbReference type="Pfam" id="PF00512">
    <property type="entry name" value="HisKA"/>
    <property type="match status" value="1"/>
</dbReference>
<comment type="caution">
    <text evidence="14">The sequence shown here is derived from an EMBL/GenBank/DDBJ whole genome shotgun (WGS) entry which is preliminary data.</text>
</comment>
<gene>
    <name evidence="14" type="ORF">E5347_08305</name>
</gene>
<sequence>MNLSKKTFIYSSILSGIILSLILVYFIIMLPSLYIDYQGKSNYQAIKGIHEEYIRNKNYDTIHSPNPTGTLSVRVPSSGSDIYASNIFGTAKITIKDNELNSLLDDLRYYSENIEELKDNDDYFERLFDTLKKSFNQEVFLKDLPVNFEFIESDNKNVFNEGTSKMNIVSDDTVIYEFNSFDGINYFTAYFATTIDKGEIIVSLLSVMTPKIEDIRDIVLQSLPMIIAVLILILLVFTYFFSRKIIIPIKKLANHAEFIKENNINEALPIEIKGEDEIALLGDTLNELYSKLNESFIKLEEKNRLLVAENKRQDIFLRASSHQLKTPVAAALLLVEGMIDEVGKFKNTKEYLPKVKEQIISIRKIIDEILNLNNKDVNKKIINIKVLIDEILFEHEIGIKEKLINVNFEGKDTLLETDYHLIYKIIDNLIINAISYTNKNNEIRITLSENKLKIINYGAHIDEELLPNIFDAFVSSNSETRGRGLGLYIAYYYSNLLGYKIEISNISNGVKAIVYFNN</sequence>
<dbReference type="Gene3D" id="6.10.340.10">
    <property type="match status" value="1"/>
</dbReference>
<keyword evidence="5" id="KW-0808">Transferase</keyword>
<evidence type="ECO:0000256" key="5">
    <source>
        <dbReference type="ARBA" id="ARBA00022679"/>
    </source>
</evidence>
<dbReference type="SUPFAM" id="SSF158472">
    <property type="entry name" value="HAMP domain-like"/>
    <property type="match status" value="1"/>
</dbReference>
<keyword evidence="15" id="KW-1185">Reference proteome</keyword>
<dbReference type="InterPro" id="IPR050398">
    <property type="entry name" value="HssS/ArlS-like"/>
</dbReference>
<dbReference type="InterPro" id="IPR003594">
    <property type="entry name" value="HATPase_dom"/>
</dbReference>
<dbReference type="InterPro" id="IPR005467">
    <property type="entry name" value="His_kinase_dom"/>
</dbReference>
<dbReference type="EMBL" id="SRYR01000002">
    <property type="protein sequence ID" value="TGY42801.1"/>
    <property type="molecule type" value="Genomic_DNA"/>
</dbReference>
<evidence type="ECO:0000256" key="9">
    <source>
        <dbReference type="ARBA" id="ARBA00023012"/>
    </source>
</evidence>
<dbReference type="InterPro" id="IPR036097">
    <property type="entry name" value="HisK_dim/P_sf"/>
</dbReference>
<proteinExistence type="predicted"/>
<dbReference type="Proteomes" id="UP000306888">
    <property type="component" value="Unassembled WGS sequence"/>
</dbReference>
<evidence type="ECO:0000256" key="1">
    <source>
        <dbReference type="ARBA" id="ARBA00000085"/>
    </source>
</evidence>
<keyword evidence="7 14" id="KW-0418">Kinase</keyword>
<dbReference type="SMART" id="SM00387">
    <property type="entry name" value="HATPase_c"/>
    <property type="match status" value="1"/>
</dbReference>
<keyword evidence="9" id="KW-0902">Two-component regulatory system</keyword>
<feature type="domain" description="Histidine kinase" evidence="12">
    <location>
        <begin position="319"/>
        <end position="518"/>
    </location>
</feature>
<feature type="transmembrane region" description="Helical" evidence="11">
    <location>
        <begin position="12"/>
        <end position="34"/>
    </location>
</feature>
<feature type="domain" description="HAMP" evidence="13">
    <location>
        <begin position="243"/>
        <end position="297"/>
    </location>
</feature>
<dbReference type="SMART" id="SM00388">
    <property type="entry name" value="HisKA"/>
    <property type="match status" value="1"/>
</dbReference>
<dbReference type="InterPro" id="IPR003660">
    <property type="entry name" value="HAMP_dom"/>
</dbReference>
<dbReference type="GO" id="GO:0000155">
    <property type="term" value="F:phosphorelay sensor kinase activity"/>
    <property type="evidence" value="ECO:0007669"/>
    <property type="project" value="InterPro"/>
</dbReference>
<evidence type="ECO:0000313" key="15">
    <source>
        <dbReference type="Proteomes" id="UP000306888"/>
    </source>
</evidence>
<dbReference type="CDD" id="cd00075">
    <property type="entry name" value="HATPase"/>
    <property type="match status" value="1"/>
</dbReference>
<keyword evidence="4" id="KW-0597">Phosphoprotein</keyword>
<keyword evidence="10 11" id="KW-0472">Membrane</keyword>
<dbReference type="GO" id="GO:0016020">
    <property type="term" value="C:membrane"/>
    <property type="evidence" value="ECO:0007669"/>
    <property type="project" value="UniProtKB-SubCell"/>
</dbReference>
<protein>
    <recommendedName>
        <fullName evidence="3">histidine kinase</fullName>
        <ecNumber evidence="3">2.7.13.3</ecNumber>
    </recommendedName>
</protein>
<evidence type="ECO:0000256" key="10">
    <source>
        <dbReference type="ARBA" id="ARBA00023136"/>
    </source>
</evidence>
<dbReference type="EC" id="2.7.13.3" evidence="3"/>
<comment type="catalytic activity">
    <reaction evidence="1">
        <text>ATP + protein L-histidine = ADP + protein N-phospho-L-histidine.</text>
        <dbReference type="EC" id="2.7.13.3"/>
    </reaction>
</comment>
<dbReference type="InterPro" id="IPR003661">
    <property type="entry name" value="HisK_dim/P_dom"/>
</dbReference>
<reference evidence="14 15" key="1">
    <citation type="submission" date="2019-04" db="EMBL/GenBank/DDBJ databases">
        <title>Microbes associate with the intestines of laboratory mice.</title>
        <authorList>
            <person name="Navarre W."/>
            <person name="Wong E."/>
            <person name="Huang K."/>
            <person name="Tropini C."/>
            <person name="Ng K."/>
            <person name="Yu B."/>
        </authorList>
    </citation>
    <scope>NUCLEOTIDE SEQUENCE [LARGE SCALE GENOMIC DNA]</scope>
    <source>
        <strain evidence="14 15">NM50_B9-20</strain>
    </source>
</reference>
<evidence type="ECO:0000256" key="4">
    <source>
        <dbReference type="ARBA" id="ARBA00022553"/>
    </source>
</evidence>
<dbReference type="Pfam" id="PF02518">
    <property type="entry name" value="HATPase_c"/>
    <property type="match status" value="1"/>
</dbReference>
<dbReference type="Gene3D" id="1.10.287.130">
    <property type="match status" value="1"/>
</dbReference>
<dbReference type="SUPFAM" id="SSF47384">
    <property type="entry name" value="Homodimeric domain of signal transducing histidine kinase"/>
    <property type="match status" value="1"/>
</dbReference>
<dbReference type="PANTHER" id="PTHR45528">
    <property type="entry name" value="SENSOR HISTIDINE KINASE CPXA"/>
    <property type="match status" value="1"/>
</dbReference>
<dbReference type="AlphaFoldDB" id="A0A4S2DP59"/>
<dbReference type="PANTHER" id="PTHR45528:SF9">
    <property type="entry name" value="SENSOR HISTIDINE KINASE YBDK"/>
    <property type="match status" value="1"/>
</dbReference>
<evidence type="ECO:0000256" key="2">
    <source>
        <dbReference type="ARBA" id="ARBA00004141"/>
    </source>
</evidence>
<organism evidence="14 15">
    <name type="scientific">Clostridium sartagoforme</name>
    <dbReference type="NCBI Taxonomy" id="84031"/>
    <lineage>
        <taxon>Bacteria</taxon>
        <taxon>Bacillati</taxon>
        <taxon>Bacillota</taxon>
        <taxon>Clostridia</taxon>
        <taxon>Eubacteriales</taxon>
        <taxon>Clostridiaceae</taxon>
        <taxon>Clostridium</taxon>
    </lineage>
</organism>
<comment type="subcellular location">
    <subcellularLocation>
        <location evidence="2">Membrane</location>
        <topology evidence="2">Multi-pass membrane protein</topology>
    </subcellularLocation>
</comment>
<evidence type="ECO:0000313" key="14">
    <source>
        <dbReference type="EMBL" id="TGY42801.1"/>
    </source>
</evidence>
<keyword evidence="6 11" id="KW-0812">Transmembrane</keyword>
<evidence type="ECO:0000259" key="13">
    <source>
        <dbReference type="PROSITE" id="PS50885"/>
    </source>
</evidence>
<dbReference type="Gene3D" id="3.30.565.10">
    <property type="entry name" value="Histidine kinase-like ATPase, C-terminal domain"/>
    <property type="match status" value="1"/>
</dbReference>
<evidence type="ECO:0000256" key="6">
    <source>
        <dbReference type="ARBA" id="ARBA00022692"/>
    </source>
</evidence>
<name>A0A4S2DP59_9CLOT</name>
<dbReference type="InterPro" id="IPR036890">
    <property type="entry name" value="HATPase_C_sf"/>
</dbReference>
<dbReference type="OrthoDB" id="9762826at2"/>
<keyword evidence="8 11" id="KW-1133">Transmembrane helix</keyword>
<feature type="transmembrane region" description="Helical" evidence="11">
    <location>
        <begin position="218"/>
        <end position="241"/>
    </location>
</feature>
<dbReference type="RefSeq" id="WP_136006307.1">
    <property type="nucleotide sequence ID" value="NZ_SRYR01000002.1"/>
</dbReference>
<evidence type="ECO:0000259" key="12">
    <source>
        <dbReference type="PROSITE" id="PS50109"/>
    </source>
</evidence>
<evidence type="ECO:0000256" key="7">
    <source>
        <dbReference type="ARBA" id="ARBA00022777"/>
    </source>
</evidence>
<dbReference type="PROSITE" id="PS50109">
    <property type="entry name" value="HIS_KIN"/>
    <property type="match status" value="1"/>
</dbReference>